<dbReference type="PANTHER" id="PTHR46888">
    <property type="entry name" value="ZINC KNUCKLE DOMAINCONTAINING PROTEIN-RELATED"/>
    <property type="match status" value="1"/>
</dbReference>
<evidence type="ECO:0000259" key="9">
    <source>
        <dbReference type="Pfam" id="PF17917"/>
    </source>
</evidence>
<evidence type="ECO:0000256" key="3">
    <source>
        <dbReference type="ARBA" id="ARBA00022722"/>
    </source>
</evidence>
<dbReference type="PANTHER" id="PTHR46888:SF13">
    <property type="entry name" value="RIBONUCLEASE H"/>
    <property type="match status" value="1"/>
</dbReference>
<dbReference type="InterPro" id="IPR043502">
    <property type="entry name" value="DNA/RNA_pol_sf"/>
</dbReference>
<proteinExistence type="predicted"/>
<protein>
    <recommendedName>
        <fullName evidence="13">Reverse transcriptase RNase H-like domain-containing protein</fullName>
    </recommendedName>
</protein>
<dbReference type="SUPFAM" id="SSF47353">
    <property type="entry name" value="Retrovirus capsid dimerization domain-like"/>
    <property type="match status" value="1"/>
</dbReference>
<dbReference type="GO" id="GO:0004519">
    <property type="term" value="F:endonuclease activity"/>
    <property type="evidence" value="ECO:0007669"/>
    <property type="project" value="UniProtKB-KW"/>
</dbReference>
<feature type="coiled-coil region" evidence="7">
    <location>
        <begin position="74"/>
        <end position="103"/>
    </location>
</feature>
<evidence type="ECO:0000256" key="2">
    <source>
        <dbReference type="ARBA" id="ARBA00022695"/>
    </source>
</evidence>
<keyword evidence="4" id="KW-0255">Endonuclease</keyword>
<dbReference type="AlphaFoldDB" id="A0AAE1PUJ8"/>
<evidence type="ECO:0000256" key="6">
    <source>
        <dbReference type="ARBA" id="ARBA00022918"/>
    </source>
</evidence>
<dbReference type="SUPFAM" id="SSF56672">
    <property type="entry name" value="DNA/RNA polymerases"/>
    <property type="match status" value="1"/>
</dbReference>
<organism evidence="11 12">
    <name type="scientific">Petrolisthes manimaculis</name>
    <dbReference type="NCBI Taxonomy" id="1843537"/>
    <lineage>
        <taxon>Eukaryota</taxon>
        <taxon>Metazoa</taxon>
        <taxon>Ecdysozoa</taxon>
        <taxon>Arthropoda</taxon>
        <taxon>Crustacea</taxon>
        <taxon>Multicrustacea</taxon>
        <taxon>Malacostraca</taxon>
        <taxon>Eumalacostraca</taxon>
        <taxon>Eucarida</taxon>
        <taxon>Decapoda</taxon>
        <taxon>Pleocyemata</taxon>
        <taxon>Anomura</taxon>
        <taxon>Galatheoidea</taxon>
        <taxon>Porcellanidae</taxon>
        <taxon>Petrolisthes</taxon>
    </lineage>
</organism>
<evidence type="ECO:0008006" key="13">
    <source>
        <dbReference type="Google" id="ProtNLM"/>
    </source>
</evidence>
<keyword evidence="5" id="KW-0378">Hydrolase</keyword>
<keyword evidence="3" id="KW-0540">Nuclease</keyword>
<dbReference type="CDD" id="cd09274">
    <property type="entry name" value="RNase_HI_RT_Ty3"/>
    <property type="match status" value="1"/>
</dbReference>
<gene>
    <name evidence="11" type="ORF">Pmani_014149</name>
</gene>
<evidence type="ECO:0000256" key="5">
    <source>
        <dbReference type="ARBA" id="ARBA00022801"/>
    </source>
</evidence>
<evidence type="ECO:0000256" key="1">
    <source>
        <dbReference type="ARBA" id="ARBA00022679"/>
    </source>
</evidence>
<keyword evidence="2" id="KW-0548">Nucleotidyltransferase</keyword>
<dbReference type="InterPro" id="IPR054465">
    <property type="entry name" value="Integrase_p58-like_C"/>
</dbReference>
<feature type="domain" description="Reverse transcriptase RNase H-like" evidence="9">
    <location>
        <begin position="741"/>
        <end position="821"/>
    </location>
</feature>
<dbReference type="Pfam" id="PF22938">
    <property type="entry name" value="Integrase_p58_C"/>
    <property type="match status" value="1"/>
</dbReference>
<dbReference type="GO" id="GO:0003964">
    <property type="term" value="F:RNA-directed DNA polymerase activity"/>
    <property type="evidence" value="ECO:0007669"/>
    <property type="project" value="UniProtKB-KW"/>
</dbReference>
<dbReference type="EMBL" id="JAWZYT010001212">
    <property type="protein sequence ID" value="KAK4314574.1"/>
    <property type="molecule type" value="Genomic_DNA"/>
</dbReference>
<name>A0AAE1PUJ8_9EUCA</name>
<feature type="domain" description="Integrase p58-like C-terminal" evidence="10">
    <location>
        <begin position="593"/>
        <end position="626"/>
    </location>
</feature>
<accession>A0AAE1PUJ8</accession>
<evidence type="ECO:0000259" key="10">
    <source>
        <dbReference type="Pfam" id="PF22938"/>
    </source>
</evidence>
<evidence type="ECO:0000313" key="12">
    <source>
        <dbReference type="Proteomes" id="UP001292094"/>
    </source>
</evidence>
<feature type="compositionally biased region" description="Polar residues" evidence="8">
    <location>
        <begin position="326"/>
        <end position="336"/>
    </location>
</feature>
<dbReference type="Gene3D" id="1.10.4020.10">
    <property type="entry name" value="DNA breaking-rejoining enzymes"/>
    <property type="match status" value="1"/>
</dbReference>
<dbReference type="InterPro" id="IPR041373">
    <property type="entry name" value="RT_RNaseH"/>
</dbReference>
<reference evidence="11" key="1">
    <citation type="submission" date="2023-11" db="EMBL/GenBank/DDBJ databases">
        <title>Genome assemblies of two species of porcelain crab, Petrolisthes cinctipes and Petrolisthes manimaculis (Anomura: Porcellanidae).</title>
        <authorList>
            <person name="Angst P."/>
        </authorList>
    </citation>
    <scope>NUCLEOTIDE SEQUENCE</scope>
    <source>
        <strain evidence="11">PB745_02</strain>
        <tissue evidence="11">Gill</tissue>
    </source>
</reference>
<evidence type="ECO:0000256" key="4">
    <source>
        <dbReference type="ARBA" id="ARBA00022759"/>
    </source>
</evidence>
<evidence type="ECO:0000256" key="7">
    <source>
        <dbReference type="SAM" id="Coils"/>
    </source>
</evidence>
<dbReference type="InterPro" id="IPR038269">
    <property type="entry name" value="SCAN_sf"/>
</dbReference>
<keyword evidence="12" id="KW-1185">Reference proteome</keyword>
<keyword evidence="7" id="KW-0175">Coiled coil</keyword>
<evidence type="ECO:0000313" key="11">
    <source>
        <dbReference type="EMBL" id="KAK4314574.1"/>
    </source>
</evidence>
<dbReference type="GO" id="GO:0016787">
    <property type="term" value="F:hydrolase activity"/>
    <property type="evidence" value="ECO:0007669"/>
    <property type="project" value="UniProtKB-KW"/>
</dbReference>
<keyword evidence="6" id="KW-0695">RNA-directed DNA polymerase</keyword>
<keyword evidence="1" id="KW-0808">Transferase</keyword>
<dbReference type="Pfam" id="PF17917">
    <property type="entry name" value="RT_RNaseH"/>
    <property type="match status" value="1"/>
</dbReference>
<comment type="caution">
    <text evidence="11">The sequence shown here is derived from an EMBL/GenBank/DDBJ whole genome shotgun (WGS) entry which is preliminary data.</text>
</comment>
<evidence type="ECO:0000256" key="8">
    <source>
        <dbReference type="SAM" id="MobiDB-lite"/>
    </source>
</evidence>
<sequence>MFNLEEFVDNPSVGALTTLQKKEWIRLATAYQLEPRPNLTKTQLQRLVLEHFMEEEILDRDEVRGQFSLSSGDTEEARLNLERERVKLEILREQNKAKELSNINNISDRYVPRFDEGQPEIFFSQFEKNAAIYRWPQGTWAILLSNVFTGEAQRAYAGLSVNESLDYPTVKSTILRVYKRVPAYYRKIFRTSQKRANQTCVEFYREKLAQCQRWVDSAQVEDNYRKLLELIVYEEVKSCMPDQLQSYLEGLGIHDLEAAGPASDHYLLTYPHVNFRNKLPLAQSSHKVNPYPSGPREPAALSPLQGRPRFAPVSSGESTNRETRSAGYSQFKPSSNSLSCSYCKKGNHTVDRCFLVNLCAYCKKSGHLRDHCPKLAQNPTRSSSALLVGMTRGTVVESVTLAGEIPVEGYEKTKSQDALEMHPSYKPYCFLGSVSPDDSLQLSHPVTILRDSGSVRTFVLREAISSFPQCQTGHSLVVRGLFSKEQEPSEVSPACVVTRSHSRRLVKDSFSVPQVANPPPENIVSDSPTPEFALDEFFNNASQESNVPDQTSSSEPVIRSIADMAVTRTTLIAEQAKDPNLKKCFDHASKFCGPYKVLKKESSVNYLISTPDRRKKTRLVHINLLKEYKSRDVAVTELTAESQCLVVTSSPDVEESDITRCSHLVEPNDHEEERANAVVEPVLHNSQVLKNPGENLTHLQEEQAASIVHLLQEHVALFSDSPSLCPLLRHDVDVQDSHPEGEDQVLHPVAFFSYKLKTYQRSYATIEKEALALLMSLEHFKVYVGQSPVTVYTDHNPLVFLERMKLNNQRLLRWSITLQPYNLVIRHIKGTDNLIADALSRA</sequence>
<feature type="region of interest" description="Disordered" evidence="8">
    <location>
        <begin position="286"/>
        <end position="336"/>
    </location>
</feature>
<dbReference type="Proteomes" id="UP001292094">
    <property type="component" value="Unassembled WGS sequence"/>
</dbReference>